<comment type="caution">
    <text evidence="7">The sequence shown here is derived from an EMBL/GenBank/DDBJ whole genome shotgun (WGS) entry which is preliminary data.</text>
</comment>
<dbReference type="PANTHER" id="PTHR43133:SF63">
    <property type="entry name" value="RNA POLYMERASE SIGMA FACTOR FECI-RELATED"/>
    <property type="match status" value="1"/>
</dbReference>
<protein>
    <submittedName>
        <fullName evidence="7">Sigma-70 family RNA polymerase sigma factor</fullName>
    </submittedName>
</protein>
<reference evidence="7 8" key="1">
    <citation type="journal article" date="2020" name="Int. J. Syst. Evol. Microbiol.">
        <title>Novel acetic acid bacteria from cider fermentations: Acetobacter conturbans sp. nov. and Acetobacter fallax sp. nov.</title>
        <authorList>
            <person name="Sombolestani A.S."/>
            <person name="Cleenwerck I."/>
            <person name="Cnockaert M."/>
            <person name="Borremans W."/>
            <person name="Wieme A.D."/>
            <person name="De Vuyst L."/>
            <person name="Vandamme P."/>
        </authorList>
    </citation>
    <scope>NUCLEOTIDE SEQUENCE [LARGE SCALE GENOMIC DNA]</scope>
    <source>
        <strain evidence="7 8">LMG 30640</strain>
    </source>
</reference>
<proteinExistence type="inferred from homology"/>
<dbReference type="Proteomes" id="UP000635278">
    <property type="component" value="Unassembled WGS sequence"/>
</dbReference>
<dbReference type="EMBL" id="WOTB01000020">
    <property type="protein sequence ID" value="NHN85757.1"/>
    <property type="molecule type" value="Genomic_DNA"/>
</dbReference>
<sequence length="211" mass="23767">MVKESEPVLDVYLRHCPKFVDVAASITGCRTRAEDIVQDAFLKVTAARQQNITIERPFAYLMQVVRRLAIDGLRGAKIRKAEDIADIAIRHLLSDPLTPEAYAGDREELALIEQTLASLPERTRLAFEMKRFGGYKLREIAAELDISIVRAAQLVNEAMTACQAALDETAPKTDRPETMAFKIFPEQRLYHQTAFPSQESSPKGWNSPWHA</sequence>
<keyword evidence="4" id="KW-0804">Transcription</keyword>
<organism evidence="7 8">
    <name type="scientific">Acetobacter musti</name>
    <dbReference type="NCBI Taxonomy" id="864732"/>
    <lineage>
        <taxon>Bacteria</taxon>
        <taxon>Pseudomonadati</taxon>
        <taxon>Pseudomonadota</taxon>
        <taxon>Alphaproteobacteria</taxon>
        <taxon>Acetobacterales</taxon>
        <taxon>Acetobacteraceae</taxon>
        <taxon>Acetobacter</taxon>
    </lineage>
</organism>
<dbReference type="SUPFAM" id="SSF88946">
    <property type="entry name" value="Sigma2 domain of RNA polymerase sigma factors"/>
    <property type="match status" value="1"/>
</dbReference>
<dbReference type="InterPro" id="IPR013249">
    <property type="entry name" value="RNA_pol_sigma70_r4_t2"/>
</dbReference>
<comment type="similarity">
    <text evidence="1">Belongs to the sigma-70 factor family. ECF subfamily.</text>
</comment>
<dbReference type="InterPro" id="IPR039425">
    <property type="entry name" value="RNA_pol_sigma-70-like"/>
</dbReference>
<dbReference type="NCBIfam" id="TIGR02937">
    <property type="entry name" value="sigma70-ECF"/>
    <property type="match status" value="1"/>
</dbReference>
<dbReference type="InterPro" id="IPR014284">
    <property type="entry name" value="RNA_pol_sigma-70_dom"/>
</dbReference>
<dbReference type="Pfam" id="PF08281">
    <property type="entry name" value="Sigma70_r4_2"/>
    <property type="match status" value="1"/>
</dbReference>
<dbReference type="Gene3D" id="1.10.10.10">
    <property type="entry name" value="Winged helix-like DNA-binding domain superfamily/Winged helix DNA-binding domain"/>
    <property type="match status" value="1"/>
</dbReference>
<evidence type="ECO:0000256" key="2">
    <source>
        <dbReference type="ARBA" id="ARBA00023015"/>
    </source>
</evidence>
<evidence type="ECO:0000313" key="8">
    <source>
        <dbReference type="Proteomes" id="UP000635278"/>
    </source>
</evidence>
<dbReference type="Pfam" id="PF04542">
    <property type="entry name" value="Sigma70_r2"/>
    <property type="match status" value="1"/>
</dbReference>
<gene>
    <name evidence="7" type="ORF">GOB93_14055</name>
</gene>
<keyword evidence="2" id="KW-0805">Transcription regulation</keyword>
<dbReference type="InterPro" id="IPR007627">
    <property type="entry name" value="RNA_pol_sigma70_r2"/>
</dbReference>
<dbReference type="PANTHER" id="PTHR43133">
    <property type="entry name" value="RNA POLYMERASE ECF-TYPE SIGMA FACTO"/>
    <property type="match status" value="1"/>
</dbReference>
<evidence type="ECO:0000256" key="3">
    <source>
        <dbReference type="ARBA" id="ARBA00023082"/>
    </source>
</evidence>
<evidence type="ECO:0000259" key="6">
    <source>
        <dbReference type="Pfam" id="PF08281"/>
    </source>
</evidence>
<accession>A0ABX0JR05</accession>
<evidence type="ECO:0000256" key="1">
    <source>
        <dbReference type="ARBA" id="ARBA00010641"/>
    </source>
</evidence>
<keyword evidence="3" id="KW-0731">Sigma factor</keyword>
<evidence type="ECO:0000256" key="4">
    <source>
        <dbReference type="ARBA" id="ARBA00023163"/>
    </source>
</evidence>
<feature type="domain" description="RNA polymerase sigma factor 70 region 4 type 2" evidence="6">
    <location>
        <begin position="111"/>
        <end position="162"/>
    </location>
</feature>
<dbReference type="InterPro" id="IPR036388">
    <property type="entry name" value="WH-like_DNA-bd_sf"/>
</dbReference>
<dbReference type="RefSeq" id="WP_173584151.1">
    <property type="nucleotide sequence ID" value="NZ_WOTB01000020.1"/>
</dbReference>
<evidence type="ECO:0000259" key="5">
    <source>
        <dbReference type="Pfam" id="PF04542"/>
    </source>
</evidence>
<feature type="domain" description="RNA polymerase sigma-70 region 2" evidence="5">
    <location>
        <begin position="12"/>
        <end position="76"/>
    </location>
</feature>
<evidence type="ECO:0000313" key="7">
    <source>
        <dbReference type="EMBL" id="NHN85757.1"/>
    </source>
</evidence>
<name>A0ABX0JR05_9PROT</name>
<dbReference type="InterPro" id="IPR013324">
    <property type="entry name" value="RNA_pol_sigma_r3/r4-like"/>
</dbReference>
<dbReference type="SUPFAM" id="SSF88659">
    <property type="entry name" value="Sigma3 and sigma4 domains of RNA polymerase sigma factors"/>
    <property type="match status" value="1"/>
</dbReference>
<dbReference type="Gene3D" id="1.10.1740.10">
    <property type="match status" value="1"/>
</dbReference>
<keyword evidence="8" id="KW-1185">Reference proteome</keyword>
<dbReference type="InterPro" id="IPR013325">
    <property type="entry name" value="RNA_pol_sigma_r2"/>
</dbReference>